<feature type="compositionally biased region" description="Acidic residues" evidence="1">
    <location>
        <begin position="131"/>
        <end position="163"/>
    </location>
</feature>
<protein>
    <submittedName>
        <fullName evidence="2">Uncharacterized protein</fullName>
    </submittedName>
</protein>
<evidence type="ECO:0000256" key="1">
    <source>
        <dbReference type="SAM" id="MobiDB-lite"/>
    </source>
</evidence>
<dbReference type="Proteomes" id="UP000824081">
    <property type="component" value="Unassembled WGS sequence"/>
</dbReference>
<feature type="region of interest" description="Disordered" evidence="1">
    <location>
        <begin position="39"/>
        <end position="168"/>
    </location>
</feature>
<organism evidence="2 3">
    <name type="scientific">Candidatus Scatosoma pullistercoris</name>
    <dbReference type="NCBI Taxonomy" id="2840934"/>
    <lineage>
        <taxon>Bacteria</taxon>
        <taxon>Bacillati</taxon>
        <taxon>Bacillota</taxon>
        <taxon>Clostridia</taxon>
        <taxon>Candidatus Scatosoma</taxon>
    </lineage>
</organism>
<name>A0A9D1ME35_9FIRM</name>
<evidence type="ECO:0000313" key="3">
    <source>
        <dbReference type="Proteomes" id="UP000824081"/>
    </source>
</evidence>
<dbReference type="EMBL" id="DVMZ01000050">
    <property type="protein sequence ID" value="HIU58798.1"/>
    <property type="molecule type" value="Genomic_DNA"/>
</dbReference>
<dbReference type="AlphaFoldDB" id="A0A9D1ME35"/>
<gene>
    <name evidence="2" type="ORF">IAC57_01725</name>
</gene>
<proteinExistence type="predicted"/>
<evidence type="ECO:0000313" key="2">
    <source>
        <dbReference type="EMBL" id="HIU58798.1"/>
    </source>
</evidence>
<feature type="non-terminal residue" evidence="2">
    <location>
        <position position="1"/>
    </location>
</feature>
<sequence length="186" mass="20176">EARKLASKGAQSACVEDKVVYGWAIHYFEEESIEGTLYNEDGSEYRKQSAPPGKSPESKESPLKPPPKPQMSFFELLDANSRTPECDKPDFPAPMEETTALPAMQTVDPETGEILSGTEPDGPGGLPSSFTDDEEINDSESSENSADDADDADSDGSEDEDFDVSAFEPEALALLSELFGDEIELR</sequence>
<reference evidence="2" key="1">
    <citation type="submission" date="2020-10" db="EMBL/GenBank/DDBJ databases">
        <authorList>
            <person name="Gilroy R."/>
        </authorList>
    </citation>
    <scope>NUCLEOTIDE SEQUENCE</scope>
    <source>
        <strain evidence="2">11687</strain>
    </source>
</reference>
<comment type="caution">
    <text evidence="2">The sequence shown here is derived from an EMBL/GenBank/DDBJ whole genome shotgun (WGS) entry which is preliminary data.</text>
</comment>
<accession>A0A9D1ME35</accession>
<reference evidence="2" key="2">
    <citation type="journal article" date="2021" name="PeerJ">
        <title>Extensive microbial diversity within the chicken gut microbiome revealed by metagenomics and culture.</title>
        <authorList>
            <person name="Gilroy R."/>
            <person name="Ravi A."/>
            <person name="Getino M."/>
            <person name="Pursley I."/>
            <person name="Horton D.L."/>
            <person name="Alikhan N.F."/>
            <person name="Baker D."/>
            <person name="Gharbi K."/>
            <person name="Hall N."/>
            <person name="Watson M."/>
            <person name="Adriaenssens E.M."/>
            <person name="Foster-Nyarko E."/>
            <person name="Jarju S."/>
            <person name="Secka A."/>
            <person name="Antonio M."/>
            <person name="Oren A."/>
            <person name="Chaudhuri R.R."/>
            <person name="La Ragione R."/>
            <person name="Hildebrand F."/>
            <person name="Pallen M.J."/>
        </authorList>
    </citation>
    <scope>NUCLEOTIDE SEQUENCE</scope>
    <source>
        <strain evidence="2">11687</strain>
    </source>
</reference>